<reference evidence="3" key="1">
    <citation type="journal article" date="2019" name="Int. J. Syst. Evol. Microbiol.">
        <title>The Global Catalogue of Microorganisms (GCM) 10K type strain sequencing project: providing services to taxonomists for standard genome sequencing and annotation.</title>
        <authorList>
            <consortium name="The Broad Institute Genomics Platform"/>
            <consortium name="The Broad Institute Genome Sequencing Center for Infectious Disease"/>
            <person name="Wu L."/>
            <person name="Ma J."/>
        </authorList>
    </citation>
    <scope>NUCLEOTIDE SEQUENCE [LARGE SCALE GENOMIC DNA]</scope>
    <source>
        <strain evidence="3">JCM 10083</strain>
    </source>
</reference>
<gene>
    <name evidence="2" type="ORF">ACFQVD_06250</name>
</gene>
<dbReference type="Gene3D" id="3.40.50.10540">
    <property type="entry name" value="Crotonobetainyl-coa:carnitine coa-transferase, domain 1"/>
    <property type="match status" value="1"/>
</dbReference>
<accession>A0ABW2STR7</accession>
<evidence type="ECO:0000256" key="1">
    <source>
        <dbReference type="SAM" id="MobiDB-lite"/>
    </source>
</evidence>
<dbReference type="SUPFAM" id="SSF89796">
    <property type="entry name" value="CoA-transferase family III (CaiB/BaiF)"/>
    <property type="match status" value="1"/>
</dbReference>
<feature type="region of interest" description="Disordered" evidence="1">
    <location>
        <begin position="68"/>
        <end position="100"/>
    </location>
</feature>
<name>A0ABW2STR7_9ACTN</name>
<dbReference type="InterPro" id="IPR023606">
    <property type="entry name" value="CoA-Trfase_III_dom_1_sf"/>
</dbReference>
<dbReference type="EMBL" id="JBHTEE010000001">
    <property type="protein sequence ID" value="MFC7599708.1"/>
    <property type="molecule type" value="Genomic_DNA"/>
</dbReference>
<keyword evidence="2" id="KW-0808">Transferase</keyword>
<proteinExistence type="predicted"/>
<evidence type="ECO:0000313" key="3">
    <source>
        <dbReference type="Proteomes" id="UP001596514"/>
    </source>
</evidence>
<organism evidence="2 3">
    <name type="scientific">Streptosporangium amethystogenes subsp. fukuiense</name>
    <dbReference type="NCBI Taxonomy" id="698418"/>
    <lineage>
        <taxon>Bacteria</taxon>
        <taxon>Bacillati</taxon>
        <taxon>Actinomycetota</taxon>
        <taxon>Actinomycetes</taxon>
        <taxon>Streptosporangiales</taxon>
        <taxon>Streptosporangiaceae</taxon>
        <taxon>Streptosporangium</taxon>
    </lineage>
</organism>
<comment type="caution">
    <text evidence="2">The sequence shown here is derived from an EMBL/GenBank/DDBJ whole genome shotgun (WGS) entry which is preliminary data.</text>
</comment>
<dbReference type="Pfam" id="PF02515">
    <property type="entry name" value="CoA_transf_3"/>
    <property type="match status" value="1"/>
</dbReference>
<dbReference type="Proteomes" id="UP001596514">
    <property type="component" value="Unassembled WGS sequence"/>
</dbReference>
<dbReference type="GO" id="GO:0016740">
    <property type="term" value="F:transferase activity"/>
    <property type="evidence" value="ECO:0007669"/>
    <property type="project" value="UniProtKB-KW"/>
</dbReference>
<protein>
    <submittedName>
        <fullName evidence="2">CoA transferase</fullName>
    </submittedName>
</protein>
<dbReference type="RefSeq" id="WP_343963630.1">
    <property type="nucleotide sequence ID" value="NZ_BAAAGK010000018.1"/>
</dbReference>
<keyword evidence="3" id="KW-1185">Reference proteome</keyword>
<evidence type="ECO:0000313" key="2">
    <source>
        <dbReference type="EMBL" id="MFC7599708.1"/>
    </source>
</evidence>
<dbReference type="InterPro" id="IPR003673">
    <property type="entry name" value="CoA-Trfase_fam_III"/>
</dbReference>
<sequence>MEAEQMPGPSGSPAGPLAGIVVVGAATLFAGPPAATTPGDHGADVVKVADPEQHVLFGLSDTPGPIRWTGRVRGTDNAGVRGDLGVSADELDAPRERKVA</sequence>